<dbReference type="InterPro" id="IPR045865">
    <property type="entry name" value="ACT-like_dom_sf"/>
</dbReference>
<evidence type="ECO:0000313" key="1">
    <source>
        <dbReference type="EMBL" id="AWI50860.1"/>
    </source>
</evidence>
<dbReference type="Pfam" id="PF13710">
    <property type="entry name" value="ACT_5"/>
    <property type="match status" value="1"/>
</dbReference>
<evidence type="ECO:0000313" key="2">
    <source>
        <dbReference type="Proteomes" id="UP000244920"/>
    </source>
</evidence>
<proteinExistence type="predicted"/>
<dbReference type="EMBL" id="CP029206">
    <property type="protein sequence ID" value="AWI50860.1"/>
    <property type="molecule type" value="Genomic_DNA"/>
</dbReference>
<dbReference type="SUPFAM" id="SSF55021">
    <property type="entry name" value="ACT-like"/>
    <property type="match status" value="1"/>
</dbReference>
<gene>
    <name evidence="1" type="ORF">DDU33_04915</name>
</gene>
<accession>A0A2U8FIN6</accession>
<protein>
    <submittedName>
        <fullName evidence="1">Acetolactate synthase 2 small subunit</fullName>
    </submittedName>
</protein>
<dbReference type="NCBIfam" id="NF008362">
    <property type="entry name" value="PRK11152.1"/>
    <property type="match status" value="1"/>
</dbReference>
<keyword evidence="2" id="KW-1185">Reference proteome</keyword>
<dbReference type="Proteomes" id="UP000244920">
    <property type="component" value="Chromosome"/>
</dbReference>
<sequence>MQQYHLTLKAHQRPETLERILRVVRHRGFELCTLNAEIQQKELVLSLVVQSSRELSLLVTQLEKLIDIVEVDYNQ</sequence>
<name>A0A2U8FIN6_9PAST</name>
<organism evidence="1 2">
    <name type="scientific">Actinobacillus porcitonsillarum</name>
    <dbReference type="NCBI Taxonomy" id="189834"/>
    <lineage>
        <taxon>Bacteria</taxon>
        <taxon>Pseudomonadati</taxon>
        <taxon>Pseudomonadota</taxon>
        <taxon>Gammaproteobacteria</taxon>
        <taxon>Pasteurellales</taxon>
        <taxon>Pasteurellaceae</taxon>
        <taxon>Actinobacillus</taxon>
    </lineage>
</organism>
<reference evidence="2" key="1">
    <citation type="submission" date="2018-05" db="EMBL/GenBank/DDBJ databases">
        <title>Complete genome sequence of Actinobacillus porcitonsillarum reference strain 9953L55 (CCUG 46996).</title>
        <authorList>
            <person name="Dona V."/>
            <person name="Perreten V."/>
        </authorList>
    </citation>
    <scope>NUCLEOTIDE SEQUENCE [LARGE SCALE GENOMIC DNA]</scope>
    <source>
        <strain evidence="2">9953L55</strain>
    </source>
</reference>
<dbReference type="KEGG" id="apor:DDU33_04915"/>
<dbReference type="AlphaFoldDB" id="A0A2U8FIN6"/>
<dbReference type="Gene3D" id="3.30.70.260">
    <property type="match status" value="1"/>
</dbReference>
<dbReference type="RefSeq" id="WP_108923471.1">
    <property type="nucleotide sequence ID" value="NZ_CP029206.1"/>
</dbReference>